<keyword evidence="9" id="KW-1185">Reference proteome</keyword>
<dbReference type="Gene3D" id="1.10.8.60">
    <property type="match status" value="1"/>
</dbReference>
<evidence type="ECO:0000256" key="4">
    <source>
        <dbReference type="ARBA" id="ARBA00023125"/>
    </source>
</evidence>
<dbReference type="PROSITE" id="PS50112">
    <property type="entry name" value="PAS"/>
    <property type="match status" value="1"/>
</dbReference>
<dbReference type="PROSITE" id="PS00676">
    <property type="entry name" value="SIGMA54_INTERACT_2"/>
    <property type="match status" value="1"/>
</dbReference>
<dbReference type="InterPro" id="IPR003593">
    <property type="entry name" value="AAA+_ATPase"/>
</dbReference>
<protein>
    <submittedName>
        <fullName evidence="8">PAS domain S-box-containing protein</fullName>
    </submittedName>
</protein>
<evidence type="ECO:0000259" key="6">
    <source>
        <dbReference type="PROSITE" id="PS50045"/>
    </source>
</evidence>
<dbReference type="InterPro" id="IPR002078">
    <property type="entry name" value="Sigma_54_int"/>
</dbReference>
<dbReference type="FunFam" id="3.40.50.300:FF:000006">
    <property type="entry name" value="DNA-binding transcriptional regulator NtrC"/>
    <property type="match status" value="1"/>
</dbReference>
<dbReference type="Pfam" id="PF00158">
    <property type="entry name" value="Sigma54_activat"/>
    <property type="match status" value="1"/>
</dbReference>
<dbReference type="Gene3D" id="1.10.10.60">
    <property type="entry name" value="Homeodomain-like"/>
    <property type="match status" value="1"/>
</dbReference>
<gene>
    <name evidence="8" type="ORF">SAMN02745168_1460</name>
</gene>
<dbReference type="AlphaFoldDB" id="A0A1W2A3R9"/>
<dbReference type="CDD" id="cd00130">
    <property type="entry name" value="PAS"/>
    <property type="match status" value="1"/>
</dbReference>
<dbReference type="Gene3D" id="3.40.50.300">
    <property type="entry name" value="P-loop containing nucleotide triphosphate hydrolases"/>
    <property type="match status" value="1"/>
</dbReference>
<dbReference type="InterPro" id="IPR058031">
    <property type="entry name" value="AAA_lid_NorR"/>
</dbReference>
<name>A0A1W2A3R9_9FIRM</name>
<evidence type="ECO:0000256" key="5">
    <source>
        <dbReference type="ARBA" id="ARBA00023163"/>
    </source>
</evidence>
<dbReference type="OrthoDB" id="9803970at2"/>
<dbReference type="GO" id="GO:0005524">
    <property type="term" value="F:ATP binding"/>
    <property type="evidence" value="ECO:0007669"/>
    <property type="project" value="UniProtKB-KW"/>
</dbReference>
<dbReference type="InterPro" id="IPR035965">
    <property type="entry name" value="PAS-like_dom_sf"/>
</dbReference>
<dbReference type="PANTHER" id="PTHR32071:SF57">
    <property type="entry name" value="C4-DICARBOXYLATE TRANSPORT TRANSCRIPTIONAL REGULATORY PROTEIN DCTD"/>
    <property type="match status" value="1"/>
</dbReference>
<dbReference type="SMART" id="SM00091">
    <property type="entry name" value="PAS"/>
    <property type="match status" value="1"/>
</dbReference>
<dbReference type="InterPro" id="IPR000014">
    <property type="entry name" value="PAS"/>
</dbReference>
<reference evidence="8 9" key="1">
    <citation type="submission" date="2017-04" db="EMBL/GenBank/DDBJ databases">
        <authorList>
            <person name="Afonso C.L."/>
            <person name="Miller P.J."/>
            <person name="Scott M.A."/>
            <person name="Spackman E."/>
            <person name="Goraichik I."/>
            <person name="Dimitrov K.M."/>
            <person name="Suarez D.L."/>
            <person name="Swayne D.E."/>
        </authorList>
    </citation>
    <scope>NUCLEOTIDE SEQUENCE [LARGE SCALE GENOMIC DNA]</scope>
    <source>
        <strain evidence="8 9">DSM 12816</strain>
    </source>
</reference>
<dbReference type="InterPro" id="IPR027417">
    <property type="entry name" value="P-loop_NTPase"/>
</dbReference>
<evidence type="ECO:0000313" key="8">
    <source>
        <dbReference type="EMBL" id="SMC55389.1"/>
    </source>
</evidence>
<evidence type="ECO:0000256" key="3">
    <source>
        <dbReference type="ARBA" id="ARBA00023015"/>
    </source>
</evidence>
<dbReference type="PROSITE" id="PS00688">
    <property type="entry name" value="SIGMA54_INTERACT_3"/>
    <property type="match status" value="1"/>
</dbReference>
<dbReference type="PANTHER" id="PTHR32071">
    <property type="entry name" value="TRANSCRIPTIONAL REGULATORY PROTEIN"/>
    <property type="match status" value="1"/>
</dbReference>
<dbReference type="NCBIfam" id="TIGR00229">
    <property type="entry name" value="sensory_box"/>
    <property type="match status" value="1"/>
</dbReference>
<organism evidence="8 9">
    <name type="scientific">Papillibacter cinnamivorans DSM 12816</name>
    <dbReference type="NCBI Taxonomy" id="1122930"/>
    <lineage>
        <taxon>Bacteria</taxon>
        <taxon>Bacillati</taxon>
        <taxon>Bacillota</taxon>
        <taxon>Clostridia</taxon>
        <taxon>Eubacteriales</taxon>
        <taxon>Oscillospiraceae</taxon>
        <taxon>Papillibacter</taxon>
    </lineage>
</organism>
<dbReference type="InterPro" id="IPR025662">
    <property type="entry name" value="Sigma_54_int_dom_ATP-bd_1"/>
</dbReference>
<dbReference type="InterPro" id="IPR025944">
    <property type="entry name" value="Sigma_54_int_dom_CS"/>
</dbReference>
<evidence type="ECO:0000256" key="2">
    <source>
        <dbReference type="ARBA" id="ARBA00022840"/>
    </source>
</evidence>
<evidence type="ECO:0000259" key="7">
    <source>
        <dbReference type="PROSITE" id="PS50112"/>
    </source>
</evidence>
<keyword evidence="4" id="KW-0238">DNA-binding</keyword>
<dbReference type="SUPFAM" id="SSF46689">
    <property type="entry name" value="Homeodomain-like"/>
    <property type="match status" value="1"/>
</dbReference>
<dbReference type="GO" id="GO:0006355">
    <property type="term" value="P:regulation of DNA-templated transcription"/>
    <property type="evidence" value="ECO:0007669"/>
    <property type="project" value="InterPro"/>
</dbReference>
<dbReference type="STRING" id="1122930.SAMN02745168_1460"/>
<keyword evidence="2" id="KW-0067">ATP-binding</keyword>
<dbReference type="Gene3D" id="3.30.450.20">
    <property type="entry name" value="PAS domain"/>
    <property type="match status" value="1"/>
</dbReference>
<evidence type="ECO:0000313" key="9">
    <source>
        <dbReference type="Proteomes" id="UP000192790"/>
    </source>
</evidence>
<dbReference type="Proteomes" id="UP000192790">
    <property type="component" value="Unassembled WGS sequence"/>
</dbReference>
<dbReference type="SUPFAM" id="SSF55785">
    <property type="entry name" value="PYP-like sensor domain (PAS domain)"/>
    <property type="match status" value="1"/>
</dbReference>
<dbReference type="InterPro" id="IPR009057">
    <property type="entry name" value="Homeodomain-like_sf"/>
</dbReference>
<dbReference type="InterPro" id="IPR013767">
    <property type="entry name" value="PAS_fold"/>
</dbReference>
<dbReference type="CDD" id="cd00009">
    <property type="entry name" value="AAA"/>
    <property type="match status" value="1"/>
</dbReference>
<dbReference type="Pfam" id="PF25601">
    <property type="entry name" value="AAA_lid_14"/>
    <property type="match status" value="1"/>
</dbReference>
<keyword evidence="3" id="KW-0805">Transcription regulation</keyword>
<dbReference type="SUPFAM" id="SSF52540">
    <property type="entry name" value="P-loop containing nucleoside triphosphate hydrolases"/>
    <property type="match status" value="1"/>
</dbReference>
<feature type="domain" description="Sigma-54 factor interaction" evidence="6">
    <location>
        <begin position="141"/>
        <end position="370"/>
    </location>
</feature>
<dbReference type="SMART" id="SM00382">
    <property type="entry name" value="AAA"/>
    <property type="match status" value="1"/>
</dbReference>
<dbReference type="RefSeq" id="WP_084234066.1">
    <property type="nucleotide sequence ID" value="NZ_FWXW01000003.1"/>
</dbReference>
<sequence>MELSTFLIAALNSIDDGFLMIDRAGRIVFASRAYEQLIGLRSEQIVGRLLLEMRPGARLKNVMDQGQKQKYIKRVEGAQEYVTSLYPIVHEGEIIGGVSVGALLKHALENSEMVSKYKHKISELTRTIKDIQRASITFDNIVAKDLSSLSLQYLAKKVARKNIDILITGESGTGKEMYAQAIHNASERREESFIAVNCAALQNNLLESELFGYEEGAFTGARKGGKAGLFEAAEGGTMFLDEISELPYDLQAKVLRVLQEKTVRRVGGTKEIPVNVRVIAASNVDLESRIAKGIFREDLYYRIAVFPIEILPLRKRPDDILPMAGYFLRNYETQLGRRIDISEEARKALLLYEWPGNIRELKNAIDFAATLMNGFEITLEDLPQRLQNLYAQSDVKVSNLKVKVKAFEKKQILHAIDIYGDTLEGKKQAAEALGISLTSLYGKLQDKASDD</sequence>
<dbReference type="EMBL" id="FWXW01000003">
    <property type="protein sequence ID" value="SMC55389.1"/>
    <property type="molecule type" value="Genomic_DNA"/>
</dbReference>
<accession>A0A1W2A3R9</accession>
<dbReference type="InterPro" id="IPR025943">
    <property type="entry name" value="Sigma_54_int_dom_ATP-bd_2"/>
</dbReference>
<keyword evidence="1" id="KW-0547">Nucleotide-binding</keyword>
<keyword evidence="5" id="KW-0804">Transcription</keyword>
<dbReference type="PROSITE" id="PS50045">
    <property type="entry name" value="SIGMA54_INTERACT_4"/>
    <property type="match status" value="1"/>
</dbReference>
<feature type="domain" description="PAS" evidence="7">
    <location>
        <begin position="3"/>
        <end position="51"/>
    </location>
</feature>
<evidence type="ECO:0000256" key="1">
    <source>
        <dbReference type="ARBA" id="ARBA00022741"/>
    </source>
</evidence>
<proteinExistence type="predicted"/>
<dbReference type="Pfam" id="PF00989">
    <property type="entry name" value="PAS"/>
    <property type="match status" value="1"/>
</dbReference>
<dbReference type="GO" id="GO:0003677">
    <property type="term" value="F:DNA binding"/>
    <property type="evidence" value="ECO:0007669"/>
    <property type="project" value="UniProtKB-KW"/>
</dbReference>
<dbReference type="PROSITE" id="PS00675">
    <property type="entry name" value="SIGMA54_INTERACT_1"/>
    <property type="match status" value="1"/>
</dbReference>